<sequence length="377" mass="38648">MTRLRTRLLPHLLFGAGTALFSLGIGHAAPPTAPFIADLHKHTLLTSSIPADGDENPYALIVAPVTSGRVKAGDVLFDNFNNRKNFQGTGTTIMQYDPTTRATRLFANVPADLKACPGGVGLTTAMTMLKSGDIVVGSMPSKDGTTATLGQGCLIVLDSNGKIISTITDPQINGPWGNIAVIDQGDTATLFISNIGFGMGAPGTPDQHKATVLRLVLNTQAGQAPTIASSTVIASGFSAIADASAFAVGPTGLALGADGTLYVSDGVANRIVAIKDAATRTTSAGTGVVVTTGGLLKRPLAMAMAPNGDLLAINALNGQVVEIDPQTGTQRGARWIDADEAQSPPGSGDLFGIALMPDGTGFYYVQDDTNTLMAASR</sequence>
<name>A0A8G2CKJ9_ACIRU</name>
<feature type="chain" id="PRO_5034377286" description="NHL repeat-containing protein" evidence="1">
    <location>
        <begin position="29"/>
        <end position="377"/>
    </location>
</feature>
<dbReference type="EMBL" id="FTNE01000009">
    <property type="protein sequence ID" value="SIQ78492.1"/>
    <property type="molecule type" value="Genomic_DNA"/>
</dbReference>
<proteinExistence type="predicted"/>
<dbReference type="Proteomes" id="UP000186308">
    <property type="component" value="Unassembled WGS sequence"/>
</dbReference>
<dbReference type="InterPro" id="IPR011042">
    <property type="entry name" value="6-blade_b-propeller_TolB-like"/>
</dbReference>
<protein>
    <recommendedName>
        <fullName evidence="4">NHL repeat-containing protein</fullName>
    </recommendedName>
</protein>
<organism evidence="2 3">
    <name type="scientific">Acidiphilium rubrum</name>
    <dbReference type="NCBI Taxonomy" id="526"/>
    <lineage>
        <taxon>Bacteria</taxon>
        <taxon>Pseudomonadati</taxon>
        <taxon>Pseudomonadota</taxon>
        <taxon>Alphaproteobacteria</taxon>
        <taxon>Acetobacterales</taxon>
        <taxon>Acidocellaceae</taxon>
        <taxon>Acidiphilium</taxon>
    </lineage>
</organism>
<dbReference type="Gene3D" id="2.120.10.30">
    <property type="entry name" value="TolB, C-terminal domain"/>
    <property type="match status" value="1"/>
</dbReference>
<evidence type="ECO:0000256" key="1">
    <source>
        <dbReference type="SAM" id="SignalP"/>
    </source>
</evidence>
<accession>A0A8G2CKJ9</accession>
<dbReference type="OrthoDB" id="110418at2"/>
<comment type="caution">
    <text evidence="2">The sequence shown here is derived from an EMBL/GenBank/DDBJ whole genome shotgun (WGS) entry which is preliminary data.</text>
</comment>
<keyword evidence="3" id="KW-1185">Reference proteome</keyword>
<gene>
    <name evidence="2" type="ORF">SAMN05421828_10986</name>
</gene>
<evidence type="ECO:0000313" key="2">
    <source>
        <dbReference type="EMBL" id="SIQ78492.1"/>
    </source>
</evidence>
<reference evidence="2 3" key="1">
    <citation type="submission" date="2017-01" db="EMBL/GenBank/DDBJ databases">
        <authorList>
            <person name="Varghese N."/>
            <person name="Submissions S."/>
        </authorList>
    </citation>
    <scope>NUCLEOTIDE SEQUENCE [LARGE SCALE GENOMIC DNA]</scope>
    <source>
        <strain evidence="2 3">ATCC 35905</strain>
    </source>
</reference>
<dbReference type="RefSeq" id="WP_081849019.1">
    <property type="nucleotide sequence ID" value="NZ_FTNE01000009.1"/>
</dbReference>
<dbReference type="AlphaFoldDB" id="A0A8G2CKJ9"/>
<evidence type="ECO:0000313" key="3">
    <source>
        <dbReference type="Proteomes" id="UP000186308"/>
    </source>
</evidence>
<feature type="signal peptide" evidence="1">
    <location>
        <begin position="1"/>
        <end position="28"/>
    </location>
</feature>
<evidence type="ECO:0008006" key="4">
    <source>
        <dbReference type="Google" id="ProtNLM"/>
    </source>
</evidence>
<dbReference type="SUPFAM" id="SSF75011">
    <property type="entry name" value="3-carboxy-cis,cis-mucoante lactonizing enzyme"/>
    <property type="match status" value="1"/>
</dbReference>
<keyword evidence="1" id="KW-0732">Signal</keyword>